<keyword evidence="3" id="KW-1185">Reference proteome</keyword>
<sequence>MNSNPSFGRESSCREPVGQNGVLTTMKQVLDCLSGLILVSRVSLDPGKGLFQTGSNAQSSFDGKLMSEFCTTHSLQFLDLGKSLHLGPSESIRSPEGHFNGHERPSASLRGMFLTNRGHNGLQTPRNIRKTLRKPWSRIPRSAPTIGLQTRTTGQRSHTGQKAHRDEQYSAQGSN</sequence>
<dbReference type="EMBL" id="PGOL01000890">
    <property type="protein sequence ID" value="PKI63386.1"/>
    <property type="molecule type" value="Genomic_DNA"/>
</dbReference>
<feature type="compositionally biased region" description="Polar residues" evidence="1">
    <location>
        <begin position="147"/>
        <end position="160"/>
    </location>
</feature>
<evidence type="ECO:0000313" key="2">
    <source>
        <dbReference type="EMBL" id="PKI63386.1"/>
    </source>
</evidence>
<feature type="region of interest" description="Disordered" evidence="1">
    <location>
        <begin position="140"/>
        <end position="175"/>
    </location>
</feature>
<evidence type="ECO:0000313" key="3">
    <source>
        <dbReference type="Proteomes" id="UP000233551"/>
    </source>
</evidence>
<dbReference type="AlphaFoldDB" id="A0A2I0K6Q7"/>
<proteinExistence type="predicted"/>
<dbReference type="Proteomes" id="UP000233551">
    <property type="component" value="Unassembled WGS sequence"/>
</dbReference>
<organism evidence="2 3">
    <name type="scientific">Punica granatum</name>
    <name type="common">Pomegranate</name>
    <dbReference type="NCBI Taxonomy" id="22663"/>
    <lineage>
        <taxon>Eukaryota</taxon>
        <taxon>Viridiplantae</taxon>
        <taxon>Streptophyta</taxon>
        <taxon>Embryophyta</taxon>
        <taxon>Tracheophyta</taxon>
        <taxon>Spermatophyta</taxon>
        <taxon>Magnoliopsida</taxon>
        <taxon>eudicotyledons</taxon>
        <taxon>Gunneridae</taxon>
        <taxon>Pentapetalae</taxon>
        <taxon>rosids</taxon>
        <taxon>malvids</taxon>
        <taxon>Myrtales</taxon>
        <taxon>Lythraceae</taxon>
        <taxon>Punica</taxon>
    </lineage>
</organism>
<evidence type="ECO:0000256" key="1">
    <source>
        <dbReference type="SAM" id="MobiDB-lite"/>
    </source>
</evidence>
<reference evidence="2 3" key="1">
    <citation type="submission" date="2017-11" db="EMBL/GenBank/DDBJ databases">
        <title>De-novo sequencing of pomegranate (Punica granatum L.) genome.</title>
        <authorList>
            <person name="Akparov Z."/>
            <person name="Amiraslanov A."/>
            <person name="Hajiyeva S."/>
            <person name="Abbasov M."/>
            <person name="Kaur K."/>
            <person name="Hamwieh A."/>
            <person name="Solovyev V."/>
            <person name="Salamov A."/>
            <person name="Braich B."/>
            <person name="Kosarev P."/>
            <person name="Mahmoud A."/>
            <person name="Hajiyev E."/>
            <person name="Babayeva S."/>
            <person name="Izzatullayeva V."/>
            <person name="Mammadov A."/>
            <person name="Mammadov A."/>
            <person name="Sharifova S."/>
            <person name="Ojaghi J."/>
            <person name="Eynullazada K."/>
            <person name="Bayramov B."/>
            <person name="Abdulazimova A."/>
            <person name="Shahmuradov I."/>
        </authorList>
    </citation>
    <scope>NUCLEOTIDE SEQUENCE [LARGE SCALE GENOMIC DNA]</scope>
    <source>
        <strain evidence="3">cv. AG2017</strain>
        <tissue evidence="2">Leaf</tissue>
    </source>
</reference>
<comment type="caution">
    <text evidence="2">The sequence shown here is derived from an EMBL/GenBank/DDBJ whole genome shotgun (WGS) entry which is preliminary data.</text>
</comment>
<gene>
    <name evidence="2" type="ORF">CRG98_016214</name>
</gene>
<name>A0A2I0K6Q7_PUNGR</name>
<protein>
    <submittedName>
        <fullName evidence="2">Uncharacterized protein</fullName>
    </submittedName>
</protein>
<accession>A0A2I0K6Q7</accession>